<evidence type="ECO:0000256" key="2">
    <source>
        <dbReference type="SAM" id="Phobius"/>
    </source>
</evidence>
<protein>
    <submittedName>
        <fullName evidence="5">M23 family metallopeptidase</fullName>
    </submittedName>
</protein>
<name>A0A6G7BBA3_9LACO</name>
<organism evidence="5 6">
    <name type="scientific">Lactobacillus iners</name>
    <dbReference type="NCBI Taxonomy" id="147802"/>
    <lineage>
        <taxon>Bacteria</taxon>
        <taxon>Bacillati</taxon>
        <taxon>Bacillota</taxon>
        <taxon>Bacilli</taxon>
        <taxon>Lactobacillales</taxon>
        <taxon>Lactobacillaceae</taxon>
        <taxon>Lactobacillus</taxon>
    </lineage>
</organism>
<evidence type="ECO:0000256" key="1">
    <source>
        <dbReference type="SAM" id="MobiDB-lite"/>
    </source>
</evidence>
<reference evidence="5 6" key="1">
    <citation type="submission" date="2020-02" db="EMBL/GenBank/DDBJ databases">
        <title>Complete genome sequences of six Lactobacillus iners strains isolated from the human vagina.</title>
        <authorList>
            <person name="France M.T."/>
            <person name="Rutt L."/>
            <person name="Narina S."/>
            <person name="Arbaugh S."/>
            <person name="Humphrys M.S."/>
            <person name="Ma B."/>
            <person name="Hayward M.R."/>
            <person name="Relman D."/>
            <person name="Kwon D.S."/>
            <person name="Ravel J."/>
        </authorList>
    </citation>
    <scope>NUCLEOTIDE SEQUENCE [LARGE SCALE GENOMIC DNA]</scope>
    <source>
        <strain evidence="5 6">C0210C1</strain>
        <plasmid evidence="6">pc0210c1</plasmid>
    </source>
</reference>
<dbReference type="InterPro" id="IPR016047">
    <property type="entry name" value="M23ase_b-sheet_dom"/>
</dbReference>
<feature type="domain" description="M23ase beta-sheet core" evidence="3">
    <location>
        <begin position="291"/>
        <end position="391"/>
    </location>
</feature>
<dbReference type="SUPFAM" id="SSF51261">
    <property type="entry name" value="Duplicated hybrid motif"/>
    <property type="match status" value="1"/>
</dbReference>
<sequence length="419" mass="45638">MDNFLGSFVKQHKDILIMVGGFFVFIIIVVALIGGAINQNQESDCGVNTDLGIPTGATGSWTKKGTKEYKIAKIIFDRLTKDLGISGAAAAGVLGNMAHESGGFSLSATNAHDGGKGLIQWTGLRETQLKNFAMKRGKPWQDLGVQIDMVEHDMKNRAMWASARYHNNSLKSFGHLSDPSEAASRFYISGLEAGQGNKRDPDGTEGKRRKYAQIANKLFNTNNTGANDDKIGSLSGKSSSDSEPGDDCDYSGESGPGGDWNWPFKSIKNNKPAIGGIQLFGKVGGGRINGFHDGVDFGTYPYDGQYVLAIHGGTVYKIGHEGYTQADLGWYVCVKSNDGYYEIYQEFAFADSDRRAIKVKVGDVVKTGQPIGILSSKFHNVTHVHIGVTKKEIMAAERHAFLDDGTWKNWIEFVKKSNK</sequence>
<keyword evidence="2" id="KW-0812">Transmembrane</keyword>
<evidence type="ECO:0000259" key="4">
    <source>
        <dbReference type="Pfam" id="PF18013"/>
    </source>
</evidence>
<dbReference type="Gene3D" id="1.10.530.10">
    <property type="match status" value="1"/>
</dbReference>
<evidence type="ECO:0000259" key="3">
    <source>
        <dbReference type="Pfam" id="PF01551"/>
    </source>
</evidence>
<feature type="region of interest" description="Disordered" evidence="1">
    <location>
        <begin position="220"/>
        <end position="257"/>
    </location>
</feature>
<dbReference type="Pfam" id="PF18013">
    <property type="entry name" value="Phage_lysozyme2"/>
    <property type="match status" value="1"/>
</dbReference>
<dbReference type="Gene3D" id="2.70.70.10">
    <property type="entry name" value="Glucose Permease (Domain IIA)"/>
    <property type="match status" value="1"/>
</dbReference>
<dbReference type="GO" id="GO:0004222">
    <property type="term" value="F:metalloendopeptidase activity"/>
    <property type="evidence" value="ECO:0007669"/>
    <property type="project" value="TreeGrafter"/>
</dbReference>
<dbReference type="InterPro" id="IPR041219">
    <property type="entry name" value="Phage_lysozyme2"/>
</dbReference>
<dbReference type="EMBL" id="CP049229">
    <property type="protein sequence ID" value="QIH24511.1"/>
    <property type="molecule type" value="Genomic_DNA"/>
</dbReference>
<proteinExistence type="predicted"/>
<dbReference type="PANTHER" id="PTHR21666:SF270">
    <property type="entry name" value="MUREIN HYDROLASE ACTIVATOR ENVC"/>
    <property type="match status" value="1"/>
</dbReference>
<feature type="domain" description="Phage tail lysozyme" evidence="4">
    <location>
        <begin position="71"/>
        <end position="213"/>
    </location>
</feature>
<dbReference type="AlphaFoldDB" id="A0A6G7BBA3"/>
<evidence type="ECO:0000313" key="6">
    <source>
        <dbReference type="Proteomes" id="UP000501676"/>
    </source>
</evidence>
<dbReference type="CDD" id="cd12797">
    <property type="entry name" value="M23_peptidase"/>
    <property type="match status" value="1"/>
</dbReference>
<evidence type="ECO:0000313" key="5">
    <source>
        <dbReference type="EMBL" id="QIH24511.1"/>
    </source>
</evidence>
<dbReference type="PANTHER" id="PTHR21666">
    <property type="entry name" value="PEPTIDASE-RELATED"/>
    <property type="match status" value="1"/>
</dbReference>
<accession>A0A6G7BBA3</accession>
<dbReference type="Proteomes" id="UP000501676">
    <property type="component" value="Plasmid pC0210C1"/>
</dbReference>
<keyword evidence="5" id="KW-0614">Plasmid</keyword>
<geneLocation type="plasmid" evidence="6">
    <name>pc0210c1</name>
</geneLocation>
<dbReference type="Pfam" id="PF01551">
    <property type="entry name" value="Peptidase_M23"/>
    <property type="match status" value="1"/>
</dbReference>
<dbReference type="InterPro" id="IPR050570">
    <property type="entry name" value="Cell_wall_metabolism_enzyme"/>
</dbReference>
<dbReference type="InterPro" id="IPR011055">
    <property type="entry name" value="Dup_hybrid_motif"/>
</dbReference>
<keyword evidence="2" id="KW-1133">Transmembrane helix</keyword>
<gene>
    <name evidence="5" type="ORF">G6Z83_07265</name>
</gene>
<dbReference type="RefSeq" id="WP_102215522.1">
    <property type="nucleotide sequence ID" value="NZ_CP049229.1"/>
</dbReference>
<keyword evidence="2" id="KW-0472">Membrane</keyword>
<feature type="compositionally biased region" description="Low complexity" evidence="1">
    <location>
        <begin position="232"/>
        <end position="242"/>
    </location>
</feature>
<feature type="transmembrane region" description="Helical" evidence="2">
    <location>
        <begin position="15"/>
        <end position="37"/>
    </location>
</feature>